<feature type="transmembrane region" description="Helical" evidence="6">
    <location>
        <begin position="128"/>
        <end position="147"/>
    </location>
</feature>
<evidence type="ECO:0000256" key="5">
    <source>
        <dbReference type="ARBA" id="ARBA00023136"/>
    </source>
</evidence>
<protein>
    <recommendedName>
        <fullName evidence="9">DUF92 domain-containing protein</fullName>
    </recommendedName>
</protein>
<feature type="transmembrane region" description="Helical" evidence="6">
    <location>
        <begin position="247"/>
        <end position="267"/>
    </location>
</feature>
<keyword evidence="5 6" id="KW-0472">Membrane</keyword>
<evidence type="ECO:0000313" key="8">
    <source>
        <dbReference type="Proteomes" id="UP000002725"/>
    </source>
</evidence>
<comment type="similarity">
    <text evidence="2">Belongs to the TMEM19 family.</text>
</comment>
<reference evidence="7" key="1">
    <citation type="submission" date="2008-06" db="EMBL/GenBank/DDBJ databases">
        <title>Complete sequence of chromosome of Prosthecochloris aestuarii DSM 271.</title>
        <authorList>
            <consortium name="US DOE Joint Genome Institute"/>
            <person name="Lucas S."/>
            <person name="Copeland A."/>
            <person name="Lapidus A."/>
            <person name="Glavina del Rio T."/>
            <person name="Dalin E."/>
            <person name="Tice H."/>
            <person name="Bruce D."/>
            <person name="Goodwin L."/>
            <person name="Pitluck S."/>
            <person name="Schmutz J."/>
            <person name="Larimer F."/>
            <person name="Land M."/>
            <person name="Hauser L."/>
            <person name="Kyrpides N."/>
            <person name="Anderson I."/>
            <person name="Liu Z."/>
            <person name="Li T."/>
            <person name="Zhao F."/>
            <person name="Overmann J."/>
            <person name="Bryant D.A."/>
            <person name="Richardson P."/>
        </authorList>
    </citation>
    <scope>NUCLEOTIDE SEQUENCE [LARGE SCALE GENOMIC DNA]</scope>
    <source>
        <strain evidence="7">DSM 271</strain>
    </source>
</reference>
<keyword evidence="3 6" id="KW-0812">Transmembrane</keyword>
<sequence>MLRLQPSVAGDVSVFFLVLGVILLVLLFGEILVRRFSSNAFIIRKVLHLSLGVLGFCMPFLFYGNRYPLLLAAFFLVFNLISFRSVLFRVLHDRQRDDEEAMLPGYGPVLVPLVFVVQALFFWGDARWIMQTGMLVMGVGDAMAALVGSSLRGRHIEKLTKSRKTVEGSLAMLATSFVLLACSLFFFRSGFSGSLGAVSTIELLALAFLLSLLVTAVEAILSYGLDNLFIPVSIAYILYLLSTNPAVDVNGFLLGGLFAFLLSILSLKLKFLDNSGATATFLLGTTIFGIGGLEWTVPLLTFYILSSVLSKLGTKKKARFDLVFEKGSQRDAGQVFANGGIAWLIMIAYSLSGDPGFYFAYLGTLAAVQSDTWATEIGTMWSNPKARLITTMQEVPVGTSGGVSIPGTLGAFTGALLICASAIIMQIEWLYQFGILQSFLLIGFSGLLASLVDSFFGATIQAQYYDPVREKVTERTHSYNKDGTLVQNKLIKGYHRVNNDLVNTLCALSGSAMAYVFFRQL</sequence>
<dbReference type="KEGG" id="paa:Paes_0746"/>
<dbReference type="HOGENOM" id="CLU_042633_0_0_10"/>
<name>B4S6N8_PROA2</name>
<feature type="transmembrane region" description="Helical" evidence="6">
    <location>
        <begin position="501"/>
        <end position="518"/>
    </location>
</feature>
<dbReference type="Proteomes" id="UP000002725">
    <property type="component" value="Chromosome"/>
</dbReference>
<dbReference type="eggNOG" id="COG0170">
    <property type="taxonomic scope" value="Bacteria"/>
</dbReference>
<dbReference type="Pfam" id="PF01940">
    <property type="entry name" value="DUF92"/>
    <property type="match status" value="1"/>
</dbReference>
<dbReference type="eggNOG" id="COG1836">
    <property type="taxonomic scope" value="Bacteria"/>
</dbReference>
<feature type="transmembrane region" description="Helical" evidence="6">
    <location>
        <begin position="297"/>
        <end position="314"/>
    </location>
</feature>
<feature type="transmembrane region" description="Helical" evidence="6">
    <location>
        <begin position="69"/>
        <end position="91"/>
    </location>
</feature>
<feature type="transmembrane region" description="Helical" evidence="6">
    <location>
        <begin position="439"/>
        <end position="460"/>
    </location>
</feature>
<feature type="transmembrane region" description="Helical" evidence="6">
    <location>
        <begin position="12"/>
        <end position="33"/>
    </location>
</feature>
<feature type="transmembrane region" description="Helical" evidence="6">
    <location>
        <begin position="335"/>
        <end position="352"/>
    </location>
</feature>
<proteinExistence type="inferred from homology"/>
<dbReference type="InterPro" id="IPR002794">
    <property type="entry name" value="DUF92_TMEM19"/>
</dbReference>
<feature type="transmembrane region" description="Helical" evidence="6">
    <location>
        <begin position="168"/>
        <end position="187"/>
    </location>
</feature>
<dbReference type="STRING" id="290512.Paes_0746"/>
<evidence type="ECO:0000256" key="1">
    <source>
        <dbReference type="ARBA" id="ARBA00004141"/>
    </source>
</evidence>
<evidence type="ECO:0000256" key="6">
    <source>
        <dbReference type="SAM" id="Phobius"/>
    </source>
</evidence>
<comment type="subcellular location">
    <subcellularLocation>
        <location evidence="1">Membrane</location>
        <topology evidence="1">Multi-pass membrane protein</topology>
    </subcellularLocation>
</comment>
<accession>B4S6N8</accession>
<dbReference type="PANTHER" id="PTHR13353">
    <property type="entry name" value="TRANSMEMBRANE PROTEIN 19"/>
    <property type="match status" value="1"/>
</dbReference>
<evidence type="ECO:0008006" key="9">
    <source>
        <dbReference type="Google" id="ProtNLM"/>
    </source>
</evidence>
<evidence type="ECO:0000256" key="4">
    <source>
        <dbReference type="ARBA" id="ARBA00022989"/>
    </source>
</evidence>
<keyword evidence="8" id="KW-1185">Reference proteome</keyword>
<keyword evidence="4 6" id="KW-1133">Transmembrane helix</keyword>
<dbReference type="AlphaFoldDB" id="B4S6N8"/>
<dbReference type="PANTHER" id="PTHR13353:SF5">
    <property type="entry name" value="TRANSMEMBRANE PROTEIN 19"/>
    <property type="match status" value="1"/>
</dbReference>
<feature type="transmembrane region" description="Helical" evidence="6">
    <location>
        <begin position="45"/>
        <end position="63"/>
    </location>
</feature>
<dbReference type="EMBL" id="CP001108">
    <property type="protein sequence ID" value="ACF45793.1"/>
    <property type="molecule type" value="Genomic_DNA"/>
</dbReference>
<organism evidence="7 8">
    <name type="scientific">Prosthecochloris aestuarii (strain DSM 271 / SK 413)</name>
    <dbReference type="NCBI Taxonomy" id="290512"/>
    <lineage>
        <taxon>Bacteria</taxon>
        <taxon>Pseudomonadati</taxon>
        <taxon>Chlorobiota</taxon>
        <taxon>Chlorobiia</taxon>
        <taxon>Chlorobiales</taxon>
        <taxon>Chlorobiaceae</taxon>
        <taxon>Prosthecochloris</taxon>
    </lineage>
</organism>
<dbReference type="GO" id="GO:0016020">
    <property type="term" value="C:membrane"/>
    <property type="evidence" value="ECO:0007669"/>
    <property type="project" value="UniProtKB-SubCell"/>
</dbReference>
<feature type="transmembrane region" description="Helical" evidence="6">
    <location>
        <begin position="409"/>
        <end position="427"/>
    </location>
</feature>
<gene>
    <name evidence="7" type="ordered locus">Paes_0746</name>
</gene>
<feature type="transmembrane region" description="Helical" evidence="6">
    <location>
        <begin position="103"/>
        <end position="122"/>
    </location>
</feature>
<evidence type="ECO:0000313" key="7">
    <source>
        <dbReference type="EMBL" id="ACF45793.1"/>
    </source>
</evidence>
<evidence type="ECO:0000256" key="2">
    <source>
        <dbReference type="ARBA" id="ARBA00009012"/>
    </source>
</evidence>
<evidence type="ECO:0000256" key="3">
    <source>
        <dbReference type="ARBA" id="ARBA00022692"/>
    </source>
</evidence>
<dbReference type="RefSeq" id="WP_012505330.1">
    <property type="nucleotide sequence ID" value="NC_011059.1"/>
</dbReference>